<reference evidence="3" key="1">
    <citation type="journal article" date="2019" name="Int. J. Syst. Evol. Microbiol.">
        <title>The Global Catalogue of Microorganisms (GCM) 10K type strain sequencing project: providing services to taxonomists for standard genome sequencing and annotation.</title>
        <authorList>
            <consortium name="The Broad Institute Genomics Platform"/>
            <consortium name="The Broad Institute Genome Sequencing Center for Infectious Disease"/>
            <person name="Wu L."/>
            <person name="Ma J."/>
        </authorList>
    </citation>
    <scope>NUCLEOTIDE SEQUENCE [LARGE SCALE GENOMIC DNA]</scope>
    <source>
        <strain evidence="3">TBRC 5832</strain>
    </source>
</reference>
<keyword evidence="1" id="KW-0732">Signal</keyword>
<evidence type="ECO:0000256" key="1">
    <source>
        <dbReference type="SAM" id="SignalP"/>
    </source>
</evidence>
<dbReference type="RefSeq" id="WP_378069380.1">
    <property type="nucleotide sequence ID" value="NZ_JBHSBL010000019.1"/>
</dbReference>
<evidence type="ECO:0008006" key="4">
    <source>
        <dbReference type="Google" id="ProtNLM"/>
    </source>
</evidence>
<dbReference type="Proteomes" id="UP001595867">
    <property type="component" value="Unassembled WGS sequence"/>
</dbReference>
<proteinExistence type="predicted"/>
<feature type="chain" id="PRO_5046949452" description="Lipoprotein" evidence="1">
    <location>
        <begin position="26"/>
        <end position="179"/>
    </location>
</feature>
<feature type="signal peptide" evidence="1">
    <location>
        <begin position="1"/>
        <end position="25"/>
    </location>
</feature>
<evidence type="ECO:0000313" key="3">
    <source>
        <dbReference type="Proteomes" id="UP001595867"/>
    </source>
</evidence>
<evidence type="ECO:0000313" key="2">
    <source>
        <dbReference type="EMBL" id="MFC4068483.1"/>
    </source>
</evidence>
<organism evidence="2 3">
    <name type="scientific">Actinoplanes subglobosus</name>
    <dbReference type="NCBI Taxonomy" id="1547892"/>
    <lineage>
        <taxon>Bacteria</taxon>
        <taxon>Bacillati</taxon>
        <taxon>Actinomycetota</taxon>
        <taxon>Actinomycetes</taxon>
        <taxon>Micromonosporales</taxon>
        <taxon>Micromonosporaceae</taxon>
        <taxon>Actinoplanes</taxon>
    </lineage>
</organism>
<gene>
    <name evidence="2" type="ORF">ACFO0C_26440</name>
</gene>
<comment type="caution">
    <text evidence="2">The sequence shown here is derived from an EMBL/GenBank/DDBJ whole genome shotgun (WGS) entry which is preliminary data.</text>
</comment>
<keyword evidence="3" id="KW-1185">Reference proteome</keyword>
<protein>
    <recommendedName>
        <fullName evidence="4">Lipoprotein</fullName>
    </recommendedName>
</protein>
<name>A0ABV8J045_9ACTN</name>
<sequence>MTQRFLLACTAAMMTCAAAAVPAHAADPAPQTPTLSAAQRKVLIDATRRFRDVDEALKAGYLATDLCVPGMGWHYVNPQLAGDAAIDPVQPEVLLYVPGRDNKPRLVGIEYFKADADGKLTTDTDRPTLFAHDFDGPMNGHEVPAGAPPMPVHYDLHVWLYLTNPAGQLASENPRVICP</sequence>
<dbReference type="EMBL" id="JBHSBL010000019">
    <property type="protein sequence ID" value="MFC4068483.1"/>
    <property type="molecule type" value="Genomic_DNA"/>
</dbReference>
<accession>A0ABV8J045</accession>